<dbReference type="Proteomes" id="UP000494329">
    <property type="component" value="Unassembled WGS sequence"/>
</dbReference>
<name>A0A6J5E136_9BURK</name>
<organism evidence="1 2">
    <name type="scientific">Paraburkholderia solisilvae</name>
    <dbReference type="NCBI Taxonomy" id="624376"/>
    <lineage>
        <taxon>Bacteria</taxon>
        <taxon>Pseudomonadati</taxon>
        <taxon>Pseudomonadota</taxon>
        <taxon>Betaproteobacteria</taxon>
        <taxon>Burkholderiales</taxon>
        <taxon>Burkholderiaceae</taxon>
        <taxon>Paraburkholderia</taxon>
    </lineage>
</organism>
<accession>A0A6J5E136</accession>
<reference evidence="1 2" key="1">
    <citation type="submission" date="2020-04" db="EMBL/GenBank/DDBJ databases">
        <authorList>
            <person name="De Canck E."/>
        </authorList>
    </citation>
    <scope>NUCLEOTIDE SEQUENCE [LARGE SCALE GENOMIC DNA]</scope>
    <source>
        <strain evidence="1 2">LMG 29739</strain>
    </source>
</reference>
<proteinExistence type="predicted"/>
<protein>
    <recommendedName>
        <fullName evidence="3">Pyocin activator protein PrtN</fullName>
    </recommendedName>
</protein>
<dbReference type="GO" id="GO:0006355">
    <property type="term" value="P:regulation of DNA-templated transcription"/>
    <property type="evidence" value="ECO:0007669"/>
    <property type="project" value="InterPro"/>
</dbReference>
<dbReference type="InterPro" id="IPR020518">
    <property type="entry name" value="Tscrpt_reg_PrtN"/>
</dbReference>
<evidence type="ECO:0000313" key="1">
    <source>
        <dbReference type="EMBL" id="CAB3759424.1"/>
    </source>
</evidence>
<gene>
    <name evidence="1" type="ORF">LMG29739_03150</name>
</gene>
<keyword evidence="2" id="KW-1185">Reference proteome</keyword>
<dbReference type="Pfam" id="PF11112">
    <property type="entry name" value="PyocinActivator"/>
    <property type="match status" value="1"/>
</dbReference>
<dbReference type="EMBL" id="CADIKF010000023">
    <property type="protein sequence ID" value="CAB3759424.1"/>
    <property type="molecule type" value="Genomic_DNA"/>
</dbReference>
<evidence type="ECO:0000313" key="2">
    <source>
        <dbReference type="Proteomes" id="UP000494329"/>
    </source>
</evidence>
<evidence type="ECO:0008006" key="3">
    <source>
        <dbReference type="Google" id="ProtNLM"/>
    </source>
</evidence>
<sequence>MACAVVVRRLRNQAIGRSLNTAFLLMAQHGATAVVPFEAVCRDYFAHLAPDKLLQKIKAGEIRLPIERMERSQKSAKGVHIQDLAHYIDERRVAARKELEAVTRGPH</sequence>
<dbReference type="AlphaFoldDB" id="A0A6J5E136"/>